<proteinExistence type="predicted"/>
<name>A0A5J5ATW5_9ASTE</name>
<evidence type="ECO:0000313" key="2">
    <source>
        <dbReference type="EMBL" id="KAA8533798.1"/>
    </source>
</evidence>
<keyword evidence="3" id="KW-1185">Reference proteome</keyword>
<sequence length="70" mass="7843">MAFSIKSIPTKPIGGQKTGMSGLRKKVKAFMQENFRANWIQVIIKITAGTGIGKFWLAREYLSCELLLIL</sequence>
<dbReference type="Gene3D" id="3.40.120.10">
    <property type="entry name" value="Alpha-D-Glucose-1,6-Bisphosphate, subunit A, domain 3"/>
    <property type="match status" value="1"/>
</dbReference>
<evidence type="ECO:0000313" key="3">
    <source>
        <dbReference type="Proteomes" id="UP000325577"/>
    </source>
</evidence>
<evidence type="ECO:0000256" key="1">
    <source>
        <dbReference type="SAM" id="MobiDB-lite"/>
    </source>
</evidence>
<dbReference type="OrthoDB" id="1738138at2759"/>
<reference evidence="2 3" key="1">
    <citation type="submission" date="2019-09" db="EMBL/GenBank/DDBJ databases">
        <title>A chromosome-level genome assembly of the Chinese tupelo Nyssa sinensis.</title>
        <authorList>
            <person name="Yang X."/>
            <person name="Kang M."/>
            <person name="Yang Y."/>
            <person name="Xiong H."/>
            <person name="Wang M."/>
            <person name="Zhang Z."/>
            <person name="Wang Z."/>
            <person name="Wu H."/>
            <person name="Ma T."/>
            <person name="Liu J."/>
            <person name="Xi Z."/>
        </authorList>
    </citation>
    <scope>NUCLEOTIDE SEQUENCE [LARGE SCALE GENOMIC DNA]</scope>
    <source>
        <strain evidence="2">J267</strain>
        <tissue evidence="2">Leaf</tissue>
    </source>
</reference>
<gene>
    <name evidence="2" type="ORF">F0562_031315</name>
</gene>
<feature type="region of interest" description="Disordered" evidence="1">
    <location>
        <begin position="1"/>
        <end position="20"/>
    </location>
</feature>
<dbReference type="AlphaFoldDB" id="A0A5J5ATW5"/>
<dbReference type="EMBL" id="CM018041">
    <property type="protein sequence ID" value="KAA8533798.1"/>
    <property type="molecule type" value="Genomic_DNA"/>
</dbReference>
<accession>A0A5J5ATW5</accession>
<organism evidence="2 3">
    <name type="scientific">Nyssa sinensis</name>
    <dbReference type="NCBI Taxonomy" id="561372"/>
    <lineage>
        <taxon>Eukaryota</taxon>
        <taxon>Viridiplantae</taxon>
        <taxon>Streptophyta</taxon>
        <taxon>Embryophyta</taxon>
        <taxon>Tracheophyta</taxon>
        <taxon>Spermatophyta</taxon>
        <taxon>Magnoliopsida</taxon>
        <taxon>eudicotyledons</taxon>
        <taxon>Gunneridae</taxon>
        <taxon>Pentapetalae</taxon>
        <taxon>asterids</taxon>
        <taxon>Cornales</taxon>
        <taxon>Nyssaceae</taxon>
        <taxon>Nyssa</taxon>
    </lineage>
</organism>
<dbReference type="Proteomes" id="UP000325577">
    <property type="component" value="Linkage Group LG18"/>
</dbReference>
<protein>
    <submittedName>
        <fullName evidence="2">Uncharacterized protein</fullName>
    </submittedName>
</protein>